<dbReference type="Proteomes" id="UP000019462">
    <property type="component" value="Unassembled WGS sequence"/>
</dbReference>
<protein>
    <submittedName>
        <fullName evidence="2">Uncharacterized protein</fullName>
    </submittedName>
</protein>
<feature type="region of interest" description="Disordered" evidence="1">
    <location>
        <begin position="167"/>
        <end position="187"/>
    </location>
</feature>
<dbReference type="HOGENOM" id="CLU_398472_0_0_1"/>
<comment type="caution">
    <text evidence="2">The sequence shown here is derived from an EMBL/GenBank/DDBJ whole genome shotgun (WGS) entry which is preliminary data.</text>
</comment>
<reference evidence="2 3" key="1">
    <citation type="journal article" date="2014" name="Genome Announc.">
        <title>Genome sequence of the basidiomycetous fungus Pseudozyma aphidis DSM70725, an efficient producer of biosurfactant mannosylerythritol lipids.</title>
        <authorList>
            <person name="Lorenz S."/>
            <person name="Guenther M."/>
            <person name="Grumaz C."/>
            <person name="Rupp S."/>
            <person name="Zibek S."/>
            <person name="Sohn K."/>
        </authorList>
    </citation>
    <scope>NUCLEOTIDE SEQUENCE [LARGE SCALE GENOMIC DNA]</scope>
    <source>
        <strain evidence="3">ATCC 32657 / CBS 517.83 / DSM 70725 / JCM 10318 / NBRC 10182 / NRRL Y-7954 / St-0401</strain>
    </source>
</reference>
<gene>
    <name evidence="2" type="ORF">PaG_01176</name>
</gene>
<dbReference type="Gene3D" id="3.30.559.10">
    <property type="entry name" value="Chloramphenicol acetyltransferase-like domain"/>
    <property type="match status" value="1"/>
</dbReference>
<evidence type="ECO:0000313" key="3">
    <source>
        <dbReference type="Proteomes" id="UP000019462"/>
    </source>
</evidence>
<evidence type="ECO:0000313" key="2">
    <source>
        <dbReference type="EMBL" id="ETS64330.1"/>
    </source>
</evidence>
<evidence type="ECO:0000256" key="1">
    <source>
        <dbReference type="SAM" id="MobiDB-lite"/>
    </source>
</evidence>
<dbReference type="PANTHER" id="PTHR42034:SF1">
    <property type="entry name" value="CONDENSATION DOMAIN-CONTAINING PROTEIN"/>
    <property type="match status" value="1"/>
</dbReference>
<name>W3VS59_MOEAP</name>
<dbReference type="AlphaFoldDB" id="W3VS59"/>
<dbReference type="EMBL" id="AWNI01000006">
    <property type="protein sequence ID" value="ETS64330.1"/>
    <property type="molecule type" value="Genomic_DNA"/>
</dbReference>
<keyword evidence="3" id="KW-1185">Reference proteome</keyword>
<dbReference type="InterPro" id="IPR023213">
    <property type="entry name" value="CAT-like_dom_sf"/>
</dbReference>
<sequence length="798" mass="88281">MEESTAVLQLAGEQTRGSRPCSWECRLPVKLSVPRSPHSGEGLDASMSVAPPCFRGANICQPASEGRYEGDLSRSAFSCGARTEVRRLSHCIYPQLHHLHDRPSTIRMSHLSAQPSTSTDGRRGGLRVGDAIRLAAKSMSSLRSSARSVSGASAANVDAVSSAATSILPSPSDEADEAHKMAASPPESDSEYRWHLLRHDNGHVWWRNVDNMANFILHWQNRFHQHGDMFGTCLVRRGTGPCKLGLGELREAVRRLRFQHPTIALRLARRAEFGIAKLELPAFIEKHVDLQVALVYDGVQSDEDVERWLDQVVVVHNEERQEDGAEYAAFIAEATKDGVPGRDRLRIHFWPCDEGAGIDARLLVEQCHSVSEGIGTLLVFNHLLASVAGVLADPSPQTLRWGEEVARLEPALQDAIEHPPPSWDVSRTELKQVERVNQERMNGKATPPTAVDKIAGKFVGLTLRSHQSRSSLRTMAVAPPLVKVCRAVAEKGDMLPLGLLPQTGKPFEGQRTHTAILTDTLDGDQTRQLLSVLKARGLTLAPFLEACGHMATTWTRKHRGLVAKPKSNRGYDEPDRILGSFSNAISKRDTLKPEYRSYLGLCMSGFPTKVAVAHATWTPQAELSTTPSGTDPRDPLPNITRADLAQLLSLTHELAGQYTEGRNNANWLRYDKALMLSTMHTEYLLLRSDAHYPSMPWLSSVGRVDPFFLPAHPITPSDSLEVHSLRIVGRVAIRQPILHVFSFRSQTTLQLSYAEWLYPTPDPGQPQSILQFWLQTFRATILALLHNPPPPKPNPLAP</sequence>
<dbReference type="OrthoDB" id="2548233at2759"/>
<proteinExistence type="predicted"/>
<organism evidence="2 3">
    <name type="scientific">Moesziomyces aphidis</name>
    <name type="common">Pseudozyma aphidis</name>
    <dbReference type="NCBI Taxonomy" id="84754"/>
    <lineage>
        <taxon>Eukaryota</taxon>
        <taxon>Fungi</taxon>
        <taxon>Dikarya</taxon>
        <taxon>Basidiomycota</taxon>
        <taxon>Ustilaginomycotina</taxon>
        <taxon>Ustilaginomycetes</taxon>
        <taxon>Ustilaginales</taxon>
        <taxon>Ustilaginaceae</taxon>
        <taxon>Moesziomyces</taxon>
    </lineage>
</organism>
<dbReference type="PANTHER" id="PTHR42034">
    <property type="entry name" value="CHROMOSOME 7, WHOLE GENOME SHOTGUN SEQUENCE-RELATED"/>
    <property type="match status" value="1"/>
</dbReference>
<accession>W3VS59</accession>